<keyword evidence="2" id="KW-1185">Reference proteome</keyword>
<dbReference type="RefSeq" id="WP_344069396.1">
    <property type="nucleotide sequence ID" value="NZ_BAAACA010000004.1"/>
</dbReference>
<dbReference type="EMBL" id="BAAACA010000004">
    <property type="protein sequence ID" value="GAA0579482.1"/>
    <property type="molecule type" value="Genomic_DNA"/>
</dbReference>
<proteinExistence type="predicted"/>
<gene>
    <name evidence="1" type="ORF">GCM10010394_05050</name>
</gene>
<sequence length="112" mass="12349">MDEILKILDELIHRDEIAEIRARHDAVWPGPHFVEETPYPPEGPGPVVHTDFEIQTVDGARLAEVSCAHGPTDVDDPAKAVEGARADATFFGNAWADIKTLLDVIDALRARR</sequence>
<organism evidence="1 2">
    <name type="scientific">Streptomyces crystallinus</name>
    <dbReference type="NCBI Taxonomy" id="68191"/>
    <lineage>
        <taxon>Bacteria</taxon>
        <taxon>Bacillati</taxon>
        <taxon>Actinomycetota</taxon>
        <taxon>Actinomycetes</taxon>
        <taxon>Kitasatosporales</taxon>
        <taxon>Streptomycetaceae</taxon>
        <taxon>Streptomyces</taxon>
    </lineage>
</organism>
<reference evidence="1 2" key="1">
    <citation type="journal article" date="2019" name="Int. J. Syst. Evol. Microbiol.">
        <title>The Global Catalogue of Microorganisms (GCM) 10K type strain sequencing project: providing services to taxonomists for standard genome sequencing and annotation.</title>
        <authorList>
            <consortium name="The Broad Institute Genomics Platform"/>
            <consortium name="The Broad Institute Genome Sequencing Center for Infectious Disease"/>
            <person name="Wu L."/>
            <person name="Ma J."/>
        </authorList>
    </citation>
    <scope>NUCLEOTIDE SEQUENCE [LARGE SCALE GENOMIC DNA]</scope>
    <source>
        <strain evidence="1 2">JCM 5067</strain>
    </source>
</reference>
<evidence type="ECO:0000313" key="1">
    <source>
        <dbReference type="EMBL" id="GAA0579482.1"/>
    </source>
</evidence>
<dbReference type="Proteomes" id="UP001500668">
    <property type="component" value="Unassembled WGS sequence"/>
</dbReference>
<protein>
    <submittedName>
        <fullName evidence="1">Uncharacterized protein</fullName>
    </submittedName>
</protein>
<evidence type="ECO:0000313" key="2">
    <source>
        <dbReference type="Proteomes" id="UP001500668"/>
    </source>
</evidence>
<name>A0ABN1F0S9_9ACTN</name>
<comment type="caution">
    <text evidence="1">The sequence shown here is derived from an EMBL/GenBank/DDBJ whole genome shotgun (WGS) entry which is preliminary data.</text>
</comment>
<accession>A0ABN1F0S9</accession>